<dbReference type="Pfam" id="PF12231">
    <property type="entry name" value="Rif1_N"/>
    <property type="match status" value="1"/>
</dbReference>
<feature type="compositionally biased region" description="Basic and acidic residues" evidence="7">
    <location>
        <begin position="558"/>
        <end position="567"/>
    </location>
</feature>
<dbReference type="GO" id="GO:0005634">
    <property type="term" value="C:nucleus"/>
    <property type="evidence" value="ECO:0007669"/>
    <property type="project" value="UniProtKB-SubCell"/>
</dbReference>
<dbReference type="AlphaFoldDB" id="A0AAD4N8X3"/>
<dbReference type="GO" id="GO:0140445">
    <property type="term" value="C:chromosome, telomeric repeat region"/>
    <property type="evidence" value="ECO:0007669"/>
    <property type="project" value="TreeGrafter"/>
</dbReference>
<gene>
    <name evidence="9" type="ORF">DdX_07975</name>
</gene>
<keyword evidence="5" id="KW-0539">Nucleus</keyword>
<dbReference type="InterPro" id="IPR022031">
    <property type="entry name" value="Rif1_N"/>
</dbReference>
<reference evidence="9" key="1">
    <citation type="submission" date="2022-01" db="EMBL/GenBank/DDBJ databases">
        <title>Genome Sequence Resource for Two Populations of Ditylenchus destructor, the Migratory Endoparasitic Phytonematode.</title>
        <authorList>
            <person name="Zhang H."/>
            <person name="Lin R."/>
            <person name="Xie B."/>
        </authorList>
    </citation>
    <scope>NUCLEOTIDE SEQUENCE</scope>
    <source>
        <strain evidence="9">BazhouSP</strain>
    </source>
</reference>
<evidence type="ECO:0000256" key="5">
    <source>
        <dbReference type="ARBA" id="ARBA00023242"/>
    </source>
</evidence>
<evidence type="ECO:0000313" key="9">
    <source>
        <dbReference type="EMBL" id="KAI1715651.1"/>
    </source>
</evidence>
<protein>
    <submittedName>
        <fullName evidence="9">Telomere-associated protein RIF1-like</fullName>
    </submittedName>
</protein>
<evidence type="ECO:0000256" key="7">
    <source>
        <dbReference type="SAM" id="MobiDB-lite"/>
    </source>
</evidence>
<feature type="region of interest" description="Disordered" evidence="7">
    <location>
        <begin position="558"/>
        <end position="591"/>
    </location>
</feature>
<dbReference type="Proteomes" id="UP001201812">
    <property type="component" value="Unassembled WGS sequence"/>
</dbReference>
<keyword evidence="6" id="KW-0131">Cell cycle</keyword>
<keyword evidence="4" id="KW-0779">Telomere</keyword>
<dbReference type="PANTHER" id="PTHR22928">
    <property type="entry name" value="TELOMERE-ASSOCIATED PROTEIN RIF1"/>
    <property type="match status" value="1"/>
</dbReference>
<sequence>MCSKFPSNSKGEGRALRARPQDWLAASGASQYFWKPSCDMTINQVEMVPIVHKLTLIKKKPNVTDRRNIYSEILLKTSIDTLKEASKQCSDWIVYLIRDALTEASLDDAQTIYSEIMIRVIQEGNISFNDTTIAEIVKELSDFVDLASKAIRSGKATAISVLITWASVIDLLYKEIISNHKIINTICPVFALAFKLSDEAAVSQAYKSWKHLACAFGKNVVWTSPPDGYVGSFEKRLELILKPLRHNISVNASLEIFNTWWTLALSLKQNLSFVFEQVLHGLLRFCVGGDTLYLPPDIDASSVISEVTKPMESRSKLVSTMNDALNRIKFTRAALKSYPELLPKLFELVENILGDYGLFSEAFKKPVIVETHSIYLIQCIRWLSFKLSPNDVNIESFSTLWSLVLKRINSALEGEKKQLQLRYFCAQMFQWTQENNIPKQLITKAIIALTETKILQDMEEFEPLQSLLPGNMEQHMMSESIGLSEGTLNQLLPKTPETPKIATLTSILRKGTSPGLSDSTKKSSRRLALPSQVARPSSAVEMTSLSNEVSLIPLESLEPEKSQESDAVKNNLSSPQGKRMRIAQRNQQQVTSNTTVITPKKTLMPELMGCDKPLNELCKTLAPTGSTSLVMHLRTKKVFSVGAFAALTEDDIMSLPIKYSDKLGKVRDVLTKLYVPTVPITVDESSDNLEANKENIAEDETVGDSIEMGGKDIEQSSANPEANKENIAEEEIDGDSIEMIDEINEKVTLPHSFVSLCEECRNIVPENADMALTVAERDRIMMKTMVGLQDIATKISKECLHLQGID</sequence>
<dbReference type="PANTHER" id="PTHR22928:SF3">
    <property type="entry name" value="TELOMERE-ASSOCIATED PROTEIN RIF1"/>
    <property type="match status" value="1"/>
</dbReference>
<evidence type="ECO:0000256" key="4">
    <source>
        <dbReference type="ARBA" id="ARBA00022895"/>
    </source>
</evidence>
<accession>A0AAD4N8X3</accession>
<organism evidence="9 10">
    <name type="scientific">Ditylenchus destructor</name>
    <dbReference type="NCBI Taxonomy" id="166010"/>
    <lineage>
        <taxon>Eukaryota</taxon>
        <taxon>Metazoa</taxon>
        <taxon>Ecdysozoa</taxon>
        <taxon>Nematoda</taxon>
        <taxon>Chromadorea</taxon>
        <taxon>Rhabditida</taxon>
        <taxon>Tylenchina</taxon>
        <taxon>Tylenchomorpha</taxon>
        <taxon>Sphaerularioidea</taxon>
        <taxon>Anguinidae</taxon>
        <taxon>Anguininae</taxon>
        <taxon>Ditylenchus</taxon>
    </lineage>
</organism>
<comment type="caution">
    <text evidence="9">The sequence shown here is derived from an EMBL/GenBank/DDBJ whole genome shotgun (WGS) entry which is preliminary data.</text>
</comment>
<feature type="domain" description="Telomere-associated protein Rif1 N-terminal" evidence="8">
    <location>
        <begin position="86"/>
        <end position="278"/>
    </location>
</feature>
<evidence type="ECO:0000259" key="8">
    <source>
        <dbReference type="Pfam" id="PF12231"/>
    </source>
</evidence>
<evidence type="ECO:0000313" key="10">
    <source>
        <dbReference type="Proteomes" id="UP001201812"/>
    </source>
</evidence>
<comment type="subcellular location">
    <subcellularLocation>
        <location evidence="2">Chromosome</location>
        <location evidence="2">Telomere</location>
    </subcellularLocation>
    <subcellularLocation>
        <location evidence="1">Nucleus</location>
    </subcellularLocation>
</comment>
<evidence type="ECO:0000256" key="3">
    <source>
        <dbReference type="ARBA" id="ARBA00022454"/>
    </source>
</evidence>
<dbReference type="EMBL" id="JAKKPZ010000011">
    <property type="protein sequence ID" value="KAI1715651.1"/>
    <property type="molecule type" value="Genomic_DNA"/>
</dbReference>
<evidence type="ECO:0000256" key="1">
    <source>
        <dbReference type="ARBA" id="ARBA00004123"/>
    </source>
</evidence>
<keyword evidence="10" id="KW-1185">Reference proteome</keyword>
<name>A0AAD4N8X3_9BILA</name>
<feature type="region of interest" description="Disordered" evidence="7">
    <location>
        <begin position="508"/>
        <end position="540"/>
    </location>
</feature>
<dbReference type="GO" id="GO:0000723">
    <property type="term" value="P:telomere maintenance"/>
    <property type="evidence" value="ECO:0007669"/>
    <property type="project" value="TreeGrafter"/>
</dbReference>
<evidence type="ECO:0000256" key="6">
    <source>
        <dbReference type="ARBA" id="ARBA00023306"/>
    </source>
</evidence>
<keyword evidence="3" id="KW-0158">Chromosome</keyword>
<proteinExistence type="predicted"/>
<evidence type="ECO:0000256" key="2">
    <source>
        <dbReference type="ARBA" id="ARBA00004574"/>
    </source>
</evidence>